<evidence type="ECO:0000313" key="2">
    <source>
        <dbReference type="EMBL" id="MVB12027.1"/>
    </source>
</evidence>
<dbReference type="EMBL" id="VWXL01000081">
    <property type="protein sequence ID" value="MVB12027.1"/>
    <property type="molecule type" value="Genomic_DNA"/>
</dbReference>
<protein>
    <submittedName>
        <fullName evidence="3">PRD domain-containing protein</fullName>
    </submittedName>
</protein>
<dbReference type="Gene3D" id="1.10.1790.10">
    <property type="entry name" value="PRD domain"/>
    <property type="match status" value="1"/>
</dbReference>
<evidence type="ECO:0000313" key="5">
    <source>
        <dbReference type="Proteomes" id="UP000515909"/>
    </source>
</evidence>
<organism evidence="2 4">
    <name type="scientific">Caproicibacter fermentans</name>
    <dbReference type="NCBI Taxonomy" id="2576756"/>
    <lineage>
        <taxon>Bacteria</taxon>
        <taxon>Bacillati</taxon>
        <taxon>Bacillota</taxon>
        <taxon>Clostridia</taxon>
        <taxon>Eubacteriales</taxon>
        <taxon>Acutalibacteraceae</taxon>
        <taxon>Caproicibacter</taxon>
    </lineage>
</organism>
<reference evidence="3 5" key="2">
    <citation type="submission" date="2020-08" db="EMBL/GenBank/DDBJ databases">
        <title>The isolate Caproiciproducens sp. 7D4C2 produces n-caproate at mildly acidic conditions from hexoses: genome and rBOX comparison with related strains and chain-elongating bacteria.</title>
        <authorList>
            <person name="Esquivel-Elizondo S."/>
            <person name="Bagci C."/>
            <person name="Temovska M."/>
            <person name="Jeon B.S."/>
            <person name="Bessarab I."/>
            <person name="Williams R.B.H."/>
            <person name="Huson D.H."/>
            <person name="Angenent L.T."/>
        </authorList>
    </citation>
    <scope>NUCLEOTIDE SEQUENCE [LARGE SCALE GENOMIC DNA]</scope>
    <source>
        <strain evidence="3 5">7D4C2</strain>
    </source>
</reference>
<dbReference type="SUPFAM" id="SSF63520">
    <property type="entry name" value="PTS-regulatory domain, PRD"/>
    <property type="match status" value="1"/>
</dbReference>
<evidence type="ECO:0000313" key="4">
    <source>
        <dbReference type="Proteomes" id="UP000469440"/>
    </source>
</evidence>
<name>A0A6N8I2P1_9FIRM</name>
<evidence type="ECO:0000259" key="1">
    <source>
        <dbReference type="PROSITE" id="PS51372"/>
    </source>
</evidence>
<evidence type="ECO:0000313" key="3">
    <source>
        <dbReference type="EMBL" id="QNK40625.1"/>
    </source>
</evidence>
<dbReference type="Proteomes" id="UP000515909">
    <property type="component" value="Chromosome"/>
</dbReference>
<accession>A0A7G8TAI4</accession>
<dbReference type="AlphaFoldDB" id="A0A6N8I2P1"/>
<dbReference type="GO" id="GO:0006355">
    <property type="term" value="P:regulation of DNA-templated transcription"/>
    <property type="evidence" value="ECO:0007669"/>
    <property type="project" value="InterPro"/>
</dbReference>
<reference evidence="2 4" key="1">
    <citation type="submission" date="2019-09" db="EMBL/GenBank/DDBJ databases">
        <title>Genome sequence of Clostridium sp. EA1.</title>
        <authorList>
            <person name="Poehlein A."/>
            <person name="Bengelsdorf F.R."/>
            <person name="Daniel R."/>
        </authorList>
    </citation>
    <scope>NUCLEOTIDE SEQUENCE [LARGE SCALE GENOMIC DNA]</scope>
    <source>
        <strain evidence="2 4">EA1</strain>
    </source>
</reference>
<dbReference type="InterPro" id="IPR036634">
    <property type="entry name" value="PRD_sf"/>
</dbReference>
<keyword evidence="4" id="KW-1185">Reference proteome</keyword>
<dbReference type="EMBL" id="CP060286">
    <property type="protein sequence ID" value="QNK40625.1"/>
    <property type="molecule type" value="Genomic_DNA"/>
</dbReference>
<dbReference type="Proteomes" id="UP000469440">
    <property type="component" value="Unassembled WGS sequence"/>
</dbReference>
<sequence length="123" mass="13876">MDIMDRINLMKECSLVDDAAYADLVSIVKVFREDFRFDLTEENGGVMITHIGAAIKRLKAGEKVNPLDREVLSQAAEESVYPTAQKILDRIREKIARRLPSAEEEFLLVHICNTLETNPNGSN</sequence>
<dbReference type="InterPro" id="IPR011608">
    <property type="entry name" value="PRD"/>
</dbReference>
<dbReference type="KEGG" id="cfem:HCR03_18725"/>
<proteinExistence type="predicted"/>
<gene>
    <name evidence="2" type="ORF">CAFE_27560</name>
    <name evidence="3" type="ORF">HCR03_18725</name>
</gene>
<dbReference type="PROSITE" id="PS51372">
    <property type="entry name" value="PRD_2"/>
    <property type="match status" value="1"/>
</dbReference>
<dbReference type="OrthoDB" id="3192572at2"/>
<accession>A0A6N8I2P1</accession>
<dbReference type="Pfam" id="PF00874">
    <property type="entry name" value="PRD"/>
    <property type="match status" value="1"/>
</dbReference>
<dbReference type="RefSeq" id="WP_066643078.1">
    <property type="nucleotide sequence ID" value="NZ_CP060286.1"/>
</dbReference>
<feature type="domain" description="PRD" evidence="1">
    <location>
        <begin position="15"/>
        <end position="121"/>
    </location>
</feature>